<evidence type="ECO:0000313" key="5">
    <source>
        <dbReference type="EMBL" id="CRI43705.1"/>
    </source>
</evidence>
<dbReference type="EMBL" id="LN849040">
    <property type="protein sequence ID" value="CRI73117.1"/>
    <property type="molecule type" value="Genomic_DNA"/>
</dbReference>
<dbReference type="EMBL" id="LN847232">
    <property type="protein sequence ID" value="CRI47076.1"/>
    <property type="molecule type" value="Genomic_DNA"/>
</dbReference>
<organism evidence="10">
    <name type="scientific">Chlamydia pneumoniae</name>
    <name type="common">Chlamydophila pneumoniae</name>
    <dbReference type="NCBI Taxonomy" id="83558"/>
    <lineage>
        <taxon>Bacteria</taxon>
        <taxon>Pseudomonadati</taxon>
        <taxon>Chlamydiota</taxon>
        <taxon>Chlamydiia</taxon>
        <taxon>Chlamydiales</taxon>
        <taxon>Chlamydiaceae</taxon>
        <taxon>Chlamydia/Chlamydophila group</taxon>
        <taxon>Chlamydia</taxon>
    </lineage>
</organism>
<evidence type="ECO:0000313" key="1">
    <source>
        <dbReference type="EMBL" id="CRI38084.1"/>
    </source>
</evidence>
<evidence type="ECO:0000313" key="6">
    <source>
        <dbReference type="EMBL" id="CRI45946.1"/>
    </source>
</evidence>
<dbReference type="AlphaFoldDB" id="A0A0F7XGJ0"/>
<evidence type="ECO:0000313" key="10">
    <source>
        <dbReference type="EMBL" id="CRI51623.1"/>
    </source>
</evidence>
<evidence type="ECO:0000313" key="8">
    <source>
        <dbReference type="EMBL" id="CRI49370.1"/>
    </source>
</evidence>
<dbReference type="EMBL" id="LN847008">
    <property type="protein sequence ID" value="CRI41479.1"/>
    <property type="molecule type" value="Genomic_DNA"/>
</dbReference>
<accession>A0A0F7XGJ0</accession>
<proteinExistence type="predicted"/>
<dbReference type="EMBL" id="LN847240">
    <property type="protein sequence ID" value="CRI50499.1"/>
    <property type="molecule type" value="Genomic_DNA"/>
</dbReference>
<dbReference type="EMBL" id="LN847244">
    <property type="protein sequence ID" value="CRI49370.1"/>
    <property type="molecule type" value="Genomic_DNA"/>
</dbReference>
<evidence type="ECO:0000313" key="7">
    <source>
        <dbReference type="EMBL" id="CRI47076.1"/>
    </source>
</evidence>
<dbReference type="EMBL" id="LN847254">
    <property type="protein sequence ID" value="CRI52980.1"/>
    <property type="molecule type" value="Genomic_DNA"/>
</dbReference>
<protein>
    <submittedName>
        <fullName evidence="10">Uncharacterized protein</fullName>
    </submittedName>
</protein>
<dbReference type="EMBL" id="LN847049">
    <property type="protein sequence ID" value="CRI42576.1"/>
    <property type="molecule type" value="Genomic_DNA"/>
</dbReference>
<evidence type="ECO:0000313" key="2">
    <source>
        <dbReference type="EMBL" id="CRI40349.1"/>
    </source>
</evidence>
<dbReference type="EMBL" id="LN847245">
    <property type="protein sequence ID" value="CRI51623.1"/>
    <property type="molecule type" value="Genomic_DNA"/>
</dbReference>
<sequence length="45" mass="5172">MNLFISPAELFFEDSSFFLGHSGFFEGIEGSYCLVVYRGYRGFFS</sequence>
<evidence type="ECO:0000313" key="9">
    <source>
        <dbReference type="EMBL" id="CRI50499.1"/>
    </source>
</evidence>
<reference evidence="10" key="1">
    <citation type="submission" date="2015-05" db="EMBL/GenBank/DDBJ databases">
        <authorList>
            <person name="Rattei Thomas"/>
        </authorList>
    </citation>
    <scope>NUCLEOTIDE SEQUENCE</scope>
    <source>
        <strain evidence="1">CV15</strain>
        <strain evidence="2">CWL029c</strain>
        <strain evidence="4">DC9</strain>
        <strain evidence="3">GiD</strain>
        <strain evidence="5">H12</strain>
        <strain evidence="6">MUL2216</strain>
        <strain evidence="7">Panola</strain>
        <strain evidence="9">PB1</strain>
        <strain evidence="8">U1271</strain>
        <strain evidence="10">UZG1</strain>
        <strain evidence="11">Wien2</strain>
        <strain evidence="12">YK41</strain>
    </source>
</reference>
<dbReference type="EMBL" id="LN847003">
    <property type="protein sequence ID" value="CRI40349.1"/>
    <property type="molecule type" value="Genomic_DNA"/>
</dbReference>
<dbReference type="EMBL" id="LN846998">
    <property type="protein sequence ID" value="CRI38084.1"/>
    <property type="molecule type" value="Genomic_DNA"/>
</dbReference>
<dbReference type="EMBL" id="LN847227">
    <property type="protein sequence ID" value="CRI45946.1"/>
    <property type="molecule type" value="Genomic_DNA"/>
</dbReference>
<gene>
    <name evidence="1" type="ORF">BN1224_CV15_B_04070</name>
    <name evidence="4" type="ORF">BN1224_DC9_BS_00590</name>
    <name evidence="3" type="ORF">BN1224_GiD_A_04800</name>
    <name evidence="5" type="ORF">BN1224_H12_DZ_00010</name>
    <name evidence="6" type="ORF">BN1224_MUL2216_F_00010</name>
    <name evidence="7" type="ORF">BN1224_Panola_F_01390</name>
    <name evidence="9" type="ORF">BN1224_PB1_B_04680</name>
    <name evidence="8" type="ORF">BN1224_U1271_C_03100</name>
    <name evidence="10" type="ORF">BN1224_UZG1_A_04780</name>
    <name evidence="11" type="ORF">BN1224_Wien2_G_01040</name>
    <name evidence="12" type="ORF">BN1224_YK41_BO_00300</name>
    <name evidence="2" type="ORF">CWL029c_C_03090</name>
</gene>
<evidence type="ECO:0000313" key="11">
    <source>
        <dbReference type="EMBL" id="CRI52980.1"/>
    </source>
</evidence>
<dbReference type="PATRIC" id="fig|83558.13.peg.493"/>
<name>A0A0F7XGJ0_CHLPN</name>
<evidence type="ECO:0000313" key="4">
    <source>
        <dbReference type="EMBL" id="CRI42576.1"/>
    </source>
</evidence>
<evidence type="ECO:0000313" key="12">
    <source>
        <dbReference type="EMBL" id="CRI73117.1"/>
    </source>
</evidence>
<evidence type="ECO:0000313" key="3">
    <source>
        <dbReference type="EMBL" id="CRI41479.1"/>
    </source>
</evidence>
<dbReference type="EMBL" id="LN847180">
    <property type="protein sequence ID" value="CRI43705.1"/>
    <property type="molecule type" value="Genomic_DNA"/>
</dbReference>